<dbReference type="AlphaFoldDB" id="A0A1H0S1P6"/>
<dbReference type="InterPro" id="IPR034733">
    <property type="entry name" value="AcCoA_carboxyl_beta"/>
</dbReference>
<keyword evidence="4" id="KW-1185">Reference proteome</keyword>
<dbReference type="STRING" id="310781.SAMN05216259_12517"/>
<dbReference type="Proteomes" id="UP000199341">
    <property type="component" value="Unassembled WGS sequence"/>
</dbReference>
<dbReference type="PANTHER" id="PTHR43842:SF2">
    <property type="entry name" value="PROPIONYL-COA CARBOXYLASE BETA CHAIN, MITOCHONDRIAL"/>
    <property type="match status" value="1"/>
</dbReference>
<feature type="domain" description="CoA carboxyltransferase N-terminal" evidence="1">
    <location>
        <begin position="13"/>
        <end position="272"/>
    </location>
</feature>
<accession>A0A1H0S1P6</accession>
<dbReference type="Gene3D" id="3.90.226.10">
    <property type="entry name" value="2-enoyl-CoA Hydratase, Chain A, domain 1"/>
    <property type="match status" value="2"/>
</dbReference>
<evidence type="ECO:0000313" key="4">
    <source>
        <dbReference type="Proteomes" id="UP000199341"/>
    </source>
</evidence>
<dbReference type="OrthoDB" id="9803706at2"/>
<dbReference type="EMBL" id="FNIE01000025">
    <property type="protein sequence ID" value="SDP35545.1"/>
    <property type="molecule type" value="Genomic_DNA"/>
</dbReference>
<dbReference type="PANTHER" id="PTHR43842">
    <property type="entry name" value="PROPIONYL-COA CARBOXYLASE BETA CHAIN"/>
    <property type="match status" value="1"/>
</dbReference>
<dbReference type="InterPro" id="IPR011763">
    <property type="entry name" value="COA_CT_C"/>
</dbReference>
<dbReference type="PROSITE" id="PS50980">
    <property type="entry name" value="COA_CT_NTER"/>
    <property type="match status" value="1"/>
</dbReference>
<protein>
    <submittedName>
        <fullName evidence="3">Propionyl-CoA carboxylase beta chain</fullName>
    </submittedName>
</protein>
<evidence type="ECO:0000259" key="2">
    <source>
        <dbReference type="PROSITE" id="PS50989"/>
    </source>
</evidence>
<dbReference type="GO" id="GO:0006633">
    <property type="term" value="P:fatty acid biosynthetic process"/>
    <property type="evidence" value="ECO:0007669"/>
    <property type="project" value="InterPro"/>
</dbReference>
<gene>
    <name evidence="3" type="ORF">SAMN05216259_12517</name>
</gene>
<dbReference type="Pfam" id="PF01039">
    <property type="entry name" value="Carboxyl_trans"/>
    <property type="match status" value="1"/>
</dbReference>
<dbReference type="InterPro" id="IPR029045">
    <property type="entry name" value="ClpP/crotonase-like_dom_sf"/>
</dbReference>
<organism evidence="3 4">
    <name type="scientific">Actinacidiphila guanduensis</name>
    <dbReference type="NCBI Taxonomy" id="310781"/>
    <lineage>
        <taxon>Bacteria</taxon>
        <taxon>Bacillati</taxon>
        <taxon>Actinomycetota</taxon>
        <taxon>Actinomycetes</taxon>
        <taxon>Kitasatosporales</taxon>
        <taxon>Streptomycetaceae</taxon>
        <taxon>Actinacidiphila</taxon>
    </lineage>
</organism>
<dbReference type="InterPro" id="IPR011762">
    <property type="entry name" value="COA_CT_N"/>
</dbReference>
<sequence length="490" mass="51290">MSTPRFETVSLQPEPGEQTALVAYTSRQAEKAGQRAEAVRRQRLRGLLSAEERIRALLDAGSFTELGSHAVHRSSAPGLAERHPPGDAVVTGHGTVGGRPVCCFAQDFSVFGGSLGEVVGEKILRIMELAMDAGAPVIGINDSAGGRIQEGPVAQSLYGQIFARNVQMSGAVPQISLITGPSAGGAAYSPALTDFVVMVDGLSHMFVTGPEVTRQSIGEVVTLEELGGARMHSVRAGTAHYLAATETDAFAWTRALIGYLPRVGERMPCLRPPEAAAATALASAAEVLPQAGEGRDARHALAALLDDGESLEVHAGYAPSVVVAFGRLNGCSVGVVATQPLVDGGALTADACDKIARFVRTCDAYGLPVLSLVDSPASSRGGVLPGVDRSGARLLYAYAEATVPLLTVTTGESAGLAHTALGSRRIGGDLHLAWPAARIDGHDVWTAAGDGVVDEVLLPHETRPHLLRTLWLLRNKRPRQPPKKHDNLPL</sequence>
<dbReference type="SUPFAM" id="SSF52096">
    <property type="entry name" value="ClpP/crotonase"/>
    <property type="match status" value="2"/>
</dbReference>
<reference evidence="3 4" key="1">
    <citation type="submission" date="2016-10" db="EMBL/GenBank/DDBJ databases">
        <authorList>
            <person name="de Groot N.N."/>
        </authorList>
    </citation>
    <scope>NUCLEOTIDE SEQUENCE [LARGE SCALE GENOMIC DNA]</scope>
    <source>
        <strain evidence="3 4">CGMCC 4.2022</strain>
    </source>
</reference>
<dbReference type="InterPro" id="IPR051047">
    <property type="entry name" value="AccD/PCCB"/>
</dbReference>
<dbReference type="PROSITE" id="PS50989">
    <property type="entry name" value="COA_CT_CTER"/>
    <property type="match status" value="1"/>
</dbReference>
<dbReference type="InterPro" id="IPR000438">
    <property type="entry name" value="Acetyl_CoA_COase_Trfase_b_su"/>
</dbReference>
<proteinExistence type="predicted"/>
<dbReference type="GO" id="GO:0009317">
    <property type="term" value="C:acetyl-CoA carboxylase complex"/>
    <property type="evidence" value="ECO:0007669"/>
    <property type="project" value="InterPro"/>
</dbReference>
<name>A0A1H0S1P6_9ACTN</name>
<evidence type="ECO:0000313" key="3">
    <source>
        <dbReference type="EMBL" id="SDP35545.1"/>
    </source>
</evidence>
<evidence type="ECO:0000259" key="1">
    <source>
        <dbReference type="PROSITE" id="PS50980"/>
    </source>
</evidence>
<dbReference type="RefSeq" id="WP_093788400.1">
    <property type="nucleotide sequence ID" value="NZ_FNIE01000025.1"/>
</dbReference>
<dbReference type="PRINTS" id="PR01070">
    <property type="entry name" value="ACCCTRFRASEB"/>
</dbReference>
<dbReference type="GO" id="GO:0004658">
    <property type="term" value="F:propionyl-CoA carboxylase activity"/>
    <property type="evidence" value="ECO:0007669"/>
    <property type="project" value="TreeGrafter"/>
</dbReference>
<dbReference type="GO" id="GO:0003989">
    <property type="term" value="F:acetyl-CoA carboxylase activity"/>
    <property type="evidence" value="ECO:0007669"/>
    <property type="project" value="InterPro"/>
</dbReference>
<feature type="domain" description="CoA carboxyltransferase C-terminal" evidence="2">
    <location>
        <begin position="280"/>
        <end position="490"/>
    </location>
</feature>